<feature type="compositionally biased region" description="Basic residues" evidence="1">
    <location>
        <begin position="21"/>
        <end position="30"/>
    </location>
</feature>
<reference evidence="3" key="1">
    <citation type="submission" date="2018-11" db="EMBL/GenBank/DDBJ databases">
        <authorList>
            <consortium name="Genoscope - CEA"/>
            <person name="William W."/>
        </authorList>
    </citation>
    <scope>NUCLEOTIDE SEQUENCE</scope>
</reference>
<gene>
    <name evidence="3" type="ORF">BRAA02T07518Z</name>
    <name evidence="2" type="ORF">BRAPAZ1V2_A02P31240.2</name>
</gene>
<dbReference type="EMBL" id="LS974618">
    <property type="protein sequence ID" value="CAG7894172.1"/>
    <property type="molecule type" value="Genomic_DNA"/>
</dbReference>
<evidence type="ECO:0000256" key="1">
    <source>
        <dbReference type="SAM" id="MobiDB-lite"/>
    </source>
</evidence>
<name>A0A3P6ARA6_BRACM</name>
<feature type="region of interest" description="Disordered" evidence="1">
    <location>
        <begin position="170"/>
        <end position="191"/>
    </location>
</feature>
<accession>A0A3P6ARA6</accession>
<dbReference type="Proteomes" id="UP000694005">
    <property type="component" value="Chromosome A02"/>
</dbReference>
<protein>
    <submittedName>
        <fullName evidence="2">Uncharacterized protein</fullName>
    </submittedName>
</protein>
<evidence type="ECO:0000313" key="3">
    <source>
        <dbReference type="EMBL" id="VDC89834.1"/>
    </source>
</evidence>
<feature type="compositionally biased region" description="Basic and acidic residues" evidence="1">
    <location>
        <begin position="1"/>
        <end position="11"/>
    </location>
</feature>
<dbReference type="AlphaFoldDB" id="A0A3P6ARA6"/>
<dbReference type="EMBL" id="LR031573">
    <property type="protein sequence ID" value="VDC89834.1"/>
    <property type="molecule type" value="Genomic_DNA"/>
</dbReference>
<evidence type="ECO:0000313" key="2">
    <source>
        <dbReference type="EMBL" id="CAG7894172.1"/>
    </source>
</evidence>
<dbReference type="Gramene" id="A02p31240.2_BraZ1">
    <property type="protein sequence ID" value="A02p31240.2_BraZ1.CDS"/>
    <property type="gene ID" value="A02g31240.2_BraZ1"/>
</dbReference>
<feature type="region of interest" description="Disordered" evidence="1">
    <location>
        <begin position="1"/>
        <end position="39"/>
    </location>
</feature>
<organism evidence="3">
    <name type="scientific">Brassica campestris</name>
    <name type="common">Field mustard</name>
    <dbReference type="NCBI Taxonomy" id="3711"/>
    <lineage>
        <taxon>Eukaryota</taxon>
        <taxon>Viridiplantae</taxon>
        <taxon>Streptophyta</taxon>
        <taxon>Embryophyta</taxon>
        <taxon>Tracheophyta</taxon>
        <taxon>Spermatophyta</taxon>
        <taxon>Magnoliopsida</taxon>
        <taxon>eudicotyledons</taxon>
        <taxon>Gunneridae</taxon>
        <taxon>Pentapetalae</taxon>
        <taxon>rosids</taxon>
        <taxon>malvids</taxon>
        <taxon>Brassicales</taxon>
        <taxon>Brassicaceae</taxon>
        <taxon>Brassiceae</taxon>
        <taxon>Brassica</taxon>
    </lineage>
</organism>
<proteinExistence type="predicted"/>
<sequence>MRERDKVDQHQAEAGGGNNRFKQKYRHHTRPSIDVDNPSPIDRCPMFGKSAYDCDGTRSFHWEEKDGYGVYRYDYGHARDIVGPIIRVSNDDIRSLLEIASMDEHSYIFCGAQEKNEGDFQMKLDGVYYTLNDSISWLTTCMEEMNQDIAKIQTQRAAKATAPASIERKLSISIDDNPPHSNPMKSQPDSYTRAEIDQLVEEIYRTLESTEERLDRRCHDIYFPIYLTMSSSTSQMEEIQRELVEIQRYIARRPEASTSIDRHNNISTDESTSATRGMLVPKIKSDMSDTNNHGEEISDDAYATLIRNLF</sequence>